<name>A0A1X2GL56_9FUNG</name>
<evidence type="ECO:0000313" key="1">
    <source>
        <dbReference type="EMBL" id="ORX55612.1"/>
    </source>
</evidence>
<keyword evidence="2" id="KW-1185">Reference proteome</keyword>
<proteinExistence type="predicted"/>
<dbReference type="OrthoDB" id="2301874at2759"/>
<sequence length="136" mass="15508">MPTTEYDLGYENPAIFKIYDFMGASDSQSASPSLAIEKHPFVNIDYQQSRKDQRMLSAMQRCKIWICVYQLKMSYTNTAKCVNASRSSCHKYARMFDGNPPYDLLEQFGVSAMAEITALQPIPQPPRMDPALPHLF</sequence>
<protein>
    <submittedName>
        <fullName evidence="1">Uncharacterized protein</fullName>
    </submittedName>
</protein>
<organism evidence="1 2">
    <name type="scientific">Hesseltinella vesiculosa</name>
    <dbReference type="NCBI Taxonomy" id="101127"/>
    <lineage>
        <taxon>Eukaryota</taxon>
        <taxon>Fungi</taxon>
        <taxon>Fungi incertae sedis</taxon>
        <taxon>Mucoromycota</taxon>
        <taxon>Mucoromycotina</taxon>
        <taxon>Mucoromycetes</taxon>
        <taxon>Mucorales</taxon>
        <taxon>Cunninghamellaceae</taxon>
        <taxon>Hesseltinella</taxon>
    </lineage>
</organism>
<accession>A0A1X2GL56</accession>
<dbReference type="Proteomes" id="UP000242146">
    <property type="component" value="Unassembled WGS sequence"/>
</dbReference>
<gene>
    <name evidence="1" type="ORF">DM01DRAFT_1373352</name>
</gene>
<evidence type="ECO:0000313" key="2">
    <source>
        <dbReference type="Proteomes" id="UP000242146"/>
    </source>
</evidence>
<dbReference type="AlphaFoldDB" id="A0A1X2GL56"/>
<dbReference type="EMBL" id="MCGT01000011">
    <property type="protein sequence ID" value="ORX55612.1"/>
    <property type="molecule type" value="Genomic_DNA"/>
</dbReference>
<reference evidence="1 2" key="1">
    <citation type="submission" date="2016-07" db="EMBL/GenBank/DDBJ databases">
        <title>Pervasive Adenine N6-methylation of Active Genes in Fungi.</title>
        <authorList>
            <consortium name="DOE Joint Genome Institute"/>
            <person name="Mondo S.J."/>
            <person name="Dannebaum R.O."/>
            <person name="Kuo R.C."/>
            <person name="Labutti K."/>
            <person name="Haridas S."/>
            <person name="Kuo A."/>
            <person name="Salamov A."/>
            <person name="Ahrendt S.R."/>
            <person name="Lipzen A."/>
            <person name="Sullivan W."/>
            <person name="Andreopoulos W.B."/>
            <person name="Clum A."/>
            <person name="Lindquist E."/>
            <person name="Daum C."/>
            <person name="Ramamoorthy G.K."/>
            <person name="Gryganskyi A."/>
            <person name="Culley D."/>
            <person name="Magnuson J.K."/>
            <person name="James T.Y."/>
            <person name="O'Malley M.A."/>
            <person name="Stajich J.E."/>
            <person name="Spatafora J.W."/>
            <person name="Visel A."/>
            <person name="Grigoriev I.V."/>
        </authorList>
    </citation>
    <scope>NUCLEOTIDE SEQUENCE [LARGE SCALE GENOMIC DNA]</scope>
    <source>
        <strain evidence="1 2">NRRL 3301</strain>
    </source>
</reference>
<comment type="caution">
    <text evidence="1">The sequence shown here is derived from an EMBL/GenBank/DDBJ whole genome shotgun (WGS) entry which is preliminary data.</text>
</comment>